<dbReference type="OrthoDB" id="671901at2759"/>
<accession>A0A5J9VNQ1</accession>
<dbReference type="AlphaFoldDB" id="A0A5J9VNQ1"/>
<dbReference type="InterPro" id="IPR055312">
    <property type="entry name" value="FBL15-like"/>
</dbReference>
<proteinExistence type="predicted"/>
<dbReference type="EMBL" id="RWGY01000007">
    <property type="protein sequence ID" value="TVU37859.1"/>
    <property type="molecule type" value="Genomic_DNA"/>
</dbReference>
<name>A0A5J9VNQ1_9POAL</name>
<dbReference type="PANTHER" id="PTHR34709">
    <property type="entry name" value="OS10G0396666 PROTEIN"/>
    <property type="match status" value="1"/>
</dbReference>
<comment type="caution">
    <text evidence="2">The sequence shown here is derived from an EMBL/GenBank/DDBJ whole genome shotgun (WGS) entry which is preliminary data.</text>
</comment>
<evidence type="ECO:0000256" key="1">
    <source>
        <dbReference type="SAM" id="MobiDB-lite"/>
    </source>
</evidence>
<dbReference type="Gene3D" id="3.80.10.10">
    <property type="entry name" value="Ribonuclease Inhibitor"/>
    <property type="match status" value="1"/>
</dbReference>
<feature type="non-terminal residue" evidence="2">
    <location>
        <position position="1"/>
    </location>
</feature>
<evidence type="ECO:0000313" key="2">
    <source>
        <dbReference type="EMBL" id="TVU37859.1"/>
    </source>
</evidence>
<dbReference type="Gramene" id="TVU37859">
    <property type="protein sequence ID" value="TVU37859"/>
    <property type="gene ID" value="EJB05_11200"/>
</dbReference>
<gene>
    <name evidence="2" type="ORF">EJB05_11200</name>
</gene>
<evidence type="ECO:0000313" key="3">
    <source>
        <dbReference type="Proteomes" id="UP000324897"/>
    </source>
</evidence>
<dbReference type="InterPro" id="IPR036047">
    <property type="entry name" value="F-box-like_dom_sf"/>
</dbReference>
<reference evidence="2 3" key="1">
    <citation type="journal article" date="2019" name="Sci. Rep.">
        <title>A high-quality genome of Eragrostis curvula grass provides insights into Poaceae evolution and supports new strategies to enhance forage quality.</title>
        <authorList>
            <person name="Carballo J."/>
            <person name="Santos B.A.C.M."/>
            <person name="Zappacosta D."/>
            <person name="Garbus I."/>
            <person name="Selva J.P."/>
            <person name="Gallo C.A."/>
            <person name="Diaz A."/>
            <person name="Albertini E."/>
            <person name="Caccamo M."/>
            <person name="Echenique V."/>
        </authorList>
    </citation>
    <scope>NUCLEOTIDE SEQUENCE [LARGE SCALE GENOMIC DNA]</scope>
    <source>
        <strain evidence="3">cv. Victoria</strain>
        <tissue evidence="2">Leaf</tissue>
    </source>
</reference>
<dbReference type="SUPFAM" id="SSF52047">
    <property type="entry name" value="RNI-like"/>
    <property type="match status" value="1"/>
</dbReference>
<sequence>MGQLNKCIPGRAGKSLSCSETNRPIDVKSGLSLSHGVAVAPPRGGRPRRDQGAGGGGDGVDRISGLPDDLLLLVLSRFLSAREAARTSVLSSRWSGLWRRLPELYFSDLSPSALEAALAKVAVPKLFVLDIAVSRHTDRHSFSAADVASLLRNAARLNPVELKVVVGLEVKDRGVAVEFPCFPRATSIHLEVFYLNLTLPSQGGEFPVLERLSIRNCFINIGVLISRCPYIRVLNLSHCRGDDATIVHSTTIEELIVTNHFIGLRSVDIVAPVLKKLTLHADLHKDFTMSLLAPMVENHSWSCSWLDIDGITLEIDRTRCLRRLMLETEKSGCIVLRLDIRRSSLHSVSHERKLQEIFQFPKCSVLELYLESSEHVYGGMVLNILRICNGIRRLKLVSNYWFSDVKGCPPNCLCDQPQNWRSHNTILLGLEEVEIENFKGSNHEVDFLKLLFSVLSSRWSDLWRRLPELYFRNVSPNAVEAALTKVAVPKLSVLDIHDDYYNGSRFSAAVVAYLLRTAARLDPLELSITVWVGEKDGHNAVELPCFVRATSIYLDVGYLHLTLPAQCGEFPALERLSIFGCIINISALVSRCPDLRVLELTQRRSDDTIMVHSTTIEELSVHTDCSRFRGVAIVAPVLKKLTLNANMHKDFTMSLLAPMVENHSWSCKWHEIDGMIDRTRRLGRLTLETEKSGCIVLRLDIRSPSRSVSHEPKLQEIIQFPKCSVLELYLQGSGHVYGGMVLNILRNFSGIRRLKLMTSYWNGDVQVCPPNCLCDQPQNWRSHSTLLLGLEEVEIVHFKGNSHEVDFLKLLFRCAPLTKVIVRLESKVSKRSKGCKEIYNLFKANPSVECNVYLKLDAEHKY</sequence>
<feature type="region of interest" description="Disordered" evidence="1">
    <location>
        <begin position="35"/>
        <end position="61"/>
    </location>
</feature>
<evidence type="ECO:0008006" key="4">
    <source>
        <dbReference type="Google" id="ProtNLM"/>
    </source>
</evidence>
<dbReference type="PANTHER" id="PTHR34709:SF44">
    <property type="entry name" value="FBD DOMAIN-CONTAINING PROTEIN"/>
    <property type="match status" value="1"/>
</dbReference>
<protein>
    <recommendedName>
        <fullName evidence="4">F-box domain-containing protein</fullName>
    </recommendedName>
</protein>
<keyword evidence="3" id="KW-1185">Reference proteome</keyword>
<organism evidence="2 3">
    <name type="scientific">Eragrostis curvula</name>
    <name type="common">weeping love grass</name>
    <dbReference type="NCBI Taxonomy" id="38414"/>
    <lineage>
        <taxon>Eukaryota</taxon>
        <taxon>Viridiplantae</taxon>
        <taxon>Streptophyta</taxon>
        <taxon>Embryophyta</taxon>
        <taxon>Tracheophyta</taxon>
        <taxon>Spermatophyta</taxon>
        <taxon>Magnoliopsida</taxon>
        <taxon>Liliopsida</taxon>
        <taxon>Poales</taxon>
        <taxon>Poaceae</taxon>
        <taxon>PACMAD clade</taxon>
        <taxon>Chloridoideae</taxon>
        <taxon>Eragrostideae</taxon>
        <taxon>Eragrostidinae</taxon>
        <taxon>Eragrostis</taxon>
    </lineage>
</organism>
<dbReference type="InterPro" id="IPR032675">
    <property type="entry name" value="LRR_dom_sf"/>
</dbReference>
<dbReference type="Proteomes" id="UP000324897">
    <property type="component" value="Chromosome 4"/>
</dbReference>
<dbReference type="SUPFAM" id="SSF81383">
    <property type="entry name" value="F-box domain"/>
    <property type="match status" value="1"/>
</dbReference>